<dbReference type="PROSITE" id="PS50011">
    <property type="entry name" value="PROTEIN_KINASE_DOM"/>
    <property type="match status" value="1"/>
</dbReference>
<dbReference type="EMBL" id="JAXCEH010000029">
    <property type="protein sequence ID" value="MFA1558325.1"/>
    <property type="molecule type" value="Genomic_DNA"/>
</dbReference>
<proteinExistence type="predicted"/>
<keyword evidence="7" id="KW-0472">Membrane</keyword>
<dbReference type="CDD" id="cd14014">
    <property type="entry name" value="STKc_PknB_like"/>
    <property type="match status" value="1"/>
</dbReference>
<evidence type="ECO:0000256" key="3">
    <source>
        <dbReference type="ARBA" id="ARBA00022777"/>
    </source>
</evidence>
<evidence type="ECO:0000313" key="10">
    <source>
        <dbReference type="Proteomes" id="UP001569904"/>
    </source>
</evidence>
<feature type="domain" description="Protein kinase" evidence="8">
    <location>
        <begin position="20"/>
        <end position="272"/>
    </location>
</feature>
<dbReference type="PANTHER" id="PTHR43289">
    <property type="entry name" value="MITOGEN-ACTIVATED PROTEIN KINASE KINASE KINASE 20-RELATED"/>
    <property type="match status" value="1"/>
</dbReference>
<dbReference type="Pfam" id="PF00069">
    <property type="entry name" value="Pkinase"/>
    <property type="match status" value="1"/>
</dbReference>
<feature type="compositionally biased region" description="Low complexity" evidence="6">
    <location>
        <begin position="348"/>
        <end position="364"/>
    </location>
</feature>
<keyword evidence="10" id="KW-1185">Reference proteome</keyword>
<dbReference type="Proteomes" id="UP001569904">
    <property type="component" value="Unassembled WGS sequence"/>
</dbReference>
<dbReference type="InterPro" id="IPR011009">
    <property type="entry name" value="Kinase-like_dom_sf"/>
</dbReference>
<evidence type="ECO:0000256" key="7">
    <source>
        <dbReference type="SAM" id="Phobius"/>
    </source>
</evidence>
<keyword evidence="3 9" id="KW-0418">Kinase</keyword>
<accession>A0ABV4R5X1</accession>
<dbReference type="PROSITE" id="PS00108">
    <property type="entry name" value="PROTEIN_KINASE_ST"/>
    <property type="match status" value="1"/>
</dbReference>
<dbReference type="SMART" id="SM00220">
    <property type="entry name" value="S_TKc"/>
    <property type="match status" value="1"/>
</dbReference>
<gene>
    <name evidence="9" type="ORF">SM436_31945</name>
</gene>
<dbReference type="RefSeq" id="WP_371945331.1">
    <property type="nucleotide sequence ID" value="NZ_JAXCEH010000029.1"/>
</dbReference>
<dbReference type="PANTHER" id="PTHR43289:SF34">
    <property type="entry name" value="SERINE_THREONINE-PROTEIN KINASE YBDM-RELATED"/>
    <property type="match status" value="1"/>
</dbReference>
<dbReference type="InterPro" id="IPR000719">
    <property type="entry name" value="Prot_kinase_dom"/>
</dbReference>
<evidence type="ECO:0000256" key="2">
    <source>
        <dbReference type="ARBA" id="ARBA00022741"/>
    </source>
</evidence>
<evidence type="ECO:0000256" key="5">
    <source>
        <dbReference type="PROSITE-ProRule" id="PRU10141"/>
    </source>
</evidence>
<feature type="compositionally biased region" description="Polar residues" evidence="6">
    <location>
        <begin position="369"/>
        <end position="386"/>
    </location>
</feature>
<protein>
    <submittedName>
        <fullName evidence="9">Serine/threonine-protein kinase</fullName>
        <ecNumber evidence="9">2.7.11.1</ecNumber>
    </submittedName>
</protein>
<keyword evidence="2 5" id="KW-0547">Nucleotide-binding</keyword>
<dbReference type="GO" id="GO:0004674">
    <property type="term" value="F:protein serine/threonine kinase activity"/>
    <property type="evidence" value="ECO:0007669"/>
    <property type="project" value="UniProtKB-EC"/>
</dbReference>
<dbReference type="Gene3D" id="3.30.200.20">
    <property type="entry name" value="Phosphorylase Kinase, domain 1"/>
    <property type="match status" value="1"/>
</dbReference>
<evidence type="ECO:0000256" key="1">
    <source>
        <dbReference type="ARBA" id="ARBA00022679"/>
    </source>
</evidence>
<dbReference type="EC" id="2.7.11.1" evidence="9"/>
<dbReference type="InterPro" id="IPR017441">
    <property type="entry name" value="Protein_kinase_ATP_BS"/>
</dbReference>
<keyword evidence="7" id="KW-0812">Transmembrane</keyword>
<feature type="transmembrane region" description="Helical" evidence="7">
    <location>
        <begin position="321"/>
        <end position="342"/>
    </location>
</feature>
<feature type="region of interest" description="Disordered" evidence="6">
    <location>
        <begin position="347"/>
        <end position="390"/>
    </location>
</feature>
<dbReference type="InterPro" id="IPR008271">
    <property type="entry name" value="Ser/Thr_kinase_AS"/>
</dbReference>
<name>A0ABV4R5X1_9ACTN</name>
<comment type="caution">
    <text evidence="9">The sequence shown here is derived from an EMBL/GenBank/DDBJ whole genome shotgun (WGS) entry which is preliminary data.</text>
</comment>
<dbReference type="PROSITE" id="PS00107">
    <property type="entry name" value="PROTEIN_KINASE_ATP"/>
    <property type="match status" value="1"/>
</dbReference>
<sequence>MSSEKLKPLQAGDPKKVGDYRLLARLGAGGMGRVYLGRSKGGRPVAVKVIHPHLAEDAQFRRRFELEVAAARRVGGIHTAQVVDARAEADPPWLVTEYIAGPSLHEAVVEHGAFSAEAVAGLGAGLAEGLMAIHERGVVHRDLKPGNVLLAQDGPRIIDFGIARALDATSQTTRTSVVGTPGFMSPEQLRGREVGPASDVFCLAAVLAFAATGRRPFGEGPIEALGYRVVNEEPDLTGVPESLLPLIASGVGKDPDARPGLDAFLERCSALVQGGEAPLPEPVTTMIATRVAETEVLAPPPQDVPGSARPLPALGRPKPPMVVAAAAVVGVLLVAFAAWAIAGGGDEPTAPAAAQTTTAGTSPTPQTPLPQVSDSVSASESVTPTPDATRRAFEKISAGDCLDAYERPSGKWSRSKPRAVGCGRADAYMKVLRVVDDTSDCVGDNPGDLDGELWWSHGEEGNEIVLCVQRQFRPGECFLGTKGEKEDTVAISNSDLMTSWPCGDGSPPEDYDFVLRITAFTRGACPAGGRRVDWEIRGRTLCVRIV</sequence>
<keyword evidence="7" id="KW-1133">Transmembrane helix</keyword>
<feature type="binding site" evidence="5">
    <location>
        <position position="48"/>
    </location>
    <ligand>
        <name>ATP</name>
        <dbReference type="ChEBI" id="CHEBI:30616"/>
    </ligand>
</feature>
<evidence type="ECO:0000313" key="9">
    <source>
        <dbReference type="EMBL" id="MFA1558325.1"/>
    </source>
</evidence>
<keyword evidence="1 9" id="KW-0808">Transferase</keyword>
<organism evidence="9 10">
    <name type="scientific">Actinomadura chokoriensis</name>
    <dbReference type="NCBI Taxonomy" id="454156"/>
    <lineage>
        <taxon>Bacteria</taxon>
        <taxon>Bacillati</taxon>
        <taxon>Actinomycetota</taxon>
        <taxon>Actinomycetes</taxon>
        <taxon>Streptosporangiales</taxon>
        <taxon>Thermomonosporaceae</taxon>
        <taxon>Actinomadura</taxon>
    </lineage>
</organism>
<reference evidence="9 10" key="1">
    <citation type="submission" date="2023-11" db="EMBL/GenBank/DDBJ databases">
        <title>Actinomadura monticuli sp. nov., isolated from volcanic ash.</title>
        <authorList>
            <person name="Lee S.D."/>
            <person name="Yang H."/>
            <person name="Kim I.S."/>
        </authorList>
    </citation>
    <scope>NUCLEOTIDE SEQUENCE [LARGE SCALE GENOMIC DNA]</scope>
    <source>
        <strain evidence="9 10">DSM 45346</strain>
    </source>
</reference>
<keyword evidence="4 5" id="KW-0067">ATP-binding</keyword>
<dbReference type="SUPFAM" id="SSF56112">
    <property type="entry name" value="Protein kinase-like (PK-like)"/>
    <property type="match status" value="1"/>
</dbReference>
<evidence type="ECO:0000256" key="6">
    <source>
        <dbReference type="SAM" id="MobiDB-lite"/>
    </source>
</evidence>
<dbReference type="Gene3D" id="1.10.510.10">
    <property type="entry name" value="Transferase(Phosphotransferase) domain 1"/>
    <property type="match status" value="1"/>
</dbReference>
<evidence type="ECO:0000259" key="8">
    <source>
        <dbReference type="PROSITE" id="PS50011"/>
    </source>
</evidence>
<evidence type="ECO:0000256" key="4">
    <source>
        <dbReference type="ARBA" id="ARBA00022840"/>
    </source>
</evidence>